<feature type="transmembrane region" description="Helical" evidence="1">
    <location>
        <begin position="167"/>
        <end position="187"/>
    </location>
</feature>
<keyword evidence="1" id="KW-0812">Transmembrane</keyword>
<dbReference type="PANTHER" id="PTHR34064:SF4">
    <property type="entry name" value="PROTEIN, PUTATIVE-RELATED"/>
    <property type="match status" value="1"/>
</dbReference>
<evidence type="ECO:0000313" key="2">
    <source>
        <dbReference type="EMBL" id="KAJ8761421.1"/>
    </source>
</evidence>
<comment type="caution">
    <text evidence="2">The sequence shown here is derived from an EMBL/GenBank/DDBJ whole genome shotgun (WGS) entry which is preliminary data.</text>
</comment>
<keyword evidence="3" id="KW-1185">Reference proteome</keyword>
<sequence>MEIPDKTKLASPFEDGRLEKRMGTPKFPVLDYANGLLHTAEKSDSFLIDMESFSDCSNKDVNANSRIILQRSLSKKGPQRVVEKKMNRIISSNDKEAIVDNSSPRVGASTPERAAGATMDYTSNSQTHHQITITTSNTNDTTEGRCPSWRNSFKRPPPSWVLDPKRVLFFFATLSSLGTMLLIYFTLSVGKIAQGEDVLD</sequence>
<dbReference type="EMBL" id="JAIWQS010000006">
    <property type="protein sequence ID" value="KAJ8761421.1"/>
    <property type="molecule type" value="Genomic_DNA"/>
</dbReference>
<dbReference type="Proteomes" id="UP001159364">
    <property type="component" value="Linkage Group LG06"/>
</dbReference>
<keyword evidence="1" id="KW-1133">Transmembrane helix</keyword>
<name>A0AAV8T3V9_9ROSI</name>
<evidence type="ECO:0000313" key="3">
    <source>
        <dbReference type="Proteomes" id="UP001159364"/>
    </source>
</evidence>
<protein>
    <submittedName>
        <fullName evidence="2">Uncharacterized protein</fullName>
    </submittedName>
</protein>
<keyword evidence="1" id="KW-0472">Membrane</keyword>
<gene>
    <name evidence="2" type="ORF">K2173_001552</name>
</gene>
<reference evidence="2 3" key="1">
    <citation type="submission" date="2021-09" db="EMBL/GenBank/DDBJ databases">
        <title>Genomic insights and catalytic innovation underlie evolution of tropane alkaloids biosynthesis.</title>
        <authorList>
            <person name="Wang Y.-J."/>
            <person name="Tian T."/>
            <person name="Huang J.-P."/>
            <person name="Huang S.-X."/>
        </authorList>
    </citation>
    <scope>NUCLEOTIDE SEQUENCE [LARGE SCALE GENOMIC DNA]</scope>
    <source>
        <strain evidence="2">KIB-2018</strain>
        <tissue evidence="2">Leaf</tissue>
    </source>
</reference>
<evidence type="ECO:0000256" key="1">
    <source>
        <dbReference type="SAM" id="Phobius"/>
    </source>
</evidence>
<dbReference type="PANTHER" id="PTHR34064">
    <property type="entry name" value="OS04G0672300 PROTEIN"/>
    <property type="match status" value="1"/>
</dbReference>
<accession>A0AAV8T3V9</accession>
<dbReference type="AlphaFoldDB" id="A0AAV8T3V9"/>
<organism evidence="2 3">
    <name type="scientific">Erythroxylum novogranatense</name>
    <dbReference type="NCBI Taxonomy" id="1862640"/>
    <lineage>
        <taxon>Eukaryota</taxon>
        <taxon>Viridiplantae</taxon>
        <taxon>Streptophyta</taxon>
        <taxon>Embryophyta</taxon>
        <taxon>Tracheophyta</taxon>
        <taxon>Spermatophyta</taxon>
        <taxon>Magnoliopsida</taxon>
        <taxon>eudicotyledons</taxon>
        <taxon>Gunneridae</taxon>
        <taxon>Pentapetalae</taxon>
        <taxon>rosids</taxon>
        <taxon>fabids</taxon>
        <taxon>Malpighiales</taxon>
        <taxon>Erythroxylaceae</taxon>
        <taxon>Erythroxylum</taxon>
    </lineage>
</organism>
<proteinExistence type="predicted"/>